<dbReference type="InterPro" id="IPR002081">
    <property type="entry name" value="Cryptochrome/DNA_photolyase_1"/>
</dbReference>
<dbReference type="SUPFAM" id="SSF52425">
    <property type="entry name" value="Cryptochrome/photolyase, N-terminal domain"/>
    <property type="match status" value="1"/>
</dbReference>
<dbReference type="PROSITE" id="PS00394">
    <property type="entry name" value="DNA_PHOTOLYASES_1_1"/>
    <property type="match status" value="1"/>
</dbReference>
<sequence>MVTNISNEHISVLSKDQTPISIFWFRRDLRIEDNTALAEALGKDIPVLPIFIYDRLILNELPEDDARVNFIYQTIFKIKETLKNHGSDILCLDGEPITIWKDMISQFNIVAVYANRDYEPYAMDRDKEISEMLAKKDIPFCSYKDQVIFEENEIVKGDEEPYTVFTPYKNKWLAKFEEKNAISLRIPKLDNLIKGEYPHLTLEKIGFKKSDIEVLDFDLTQLHLYEDQRDFPYEDITSHLSPHLRFGTISVRQVISSIDKKYAVFLSELIWREFFMQILFHFPHVVTQNFKSKYDGIQWRNNKEEFKLWCEGRTGYPMVDAGMRQLNETGFMHNRVRMITAGFLCKHLLIDWRWGEGYFAKKLLDYELSSNNGNWQWAAGTGCDAAPYFRIFNPQSQQKKFDKDYKYVRKWIPEFDSFEYPDPIVEHKFARERALKAYKIGIDS</sequence>
<evidence type="ECO:0000256" key="3">
    <source>
        <dbReference type="ARBA" id="ARBA00022827"/>
    </source>
</evidence>
<feature type="site" description="Electron transfer via tryptophanyl radical" evidence="6">
    <location>
        <position position="352"/>
    </location>
</feature>
<evidence type="ECO:0000256" key="5">
    <source>
        <dbReference type="PIRSR" id="PIRSR602081-1"/>
    </source>
</evidence>
<dbReference type="InterPro" id="IPR018394">
    <property type="entry name" value="DNA_photolyase_1_CS_C"/>
</dbReference>
<gene>
    <name evidence="9" type="ORF">SAMN03080602_00237</name>
</gene>
<proteinExistence type="inferred from homology"/>
<feature type="site" description="Electron transfer via tryptophanyl radical" evidence="6">
    <location>
        <position position="299"/>
    </location>
</feature>
<keyword evidence="3 5" id="KW-0274">FAD</keyword>
<keyword evidence="2 5" id="KW-0285">Flavoprotein</keyword>
<evidence type="ECO:0000313" key="9">
    <source>
        <dbReference type="EMBL" id="SMG07327.1"/>
    </source>
</evidence>
<name>A0A1X7HZ43_9FLAO</name>
<organism evidence="9 10">
    <name type="scientific">Arenibacter troitsensis</name>
    <dbReference type="NCBI Taxonomy" id="188872"/>
    <lineage>
        <taxon>Bacteria</taxon>
        <taxon>Pseudomonadati</taxon>
        <taxon>Bacteroidota</taxon>
        <taxon>Flavobacteriia</taxon>
        <taxon>Flavobacteriales</taxon>
        <taxon>Flavobacteriaceae</taxon>
        <taxon>Arenibacter</taxon>
    </lineage>
</organism>
<feature type="binding site" evidence="5">
    <location>
        <position position="265"/>
    </location>
    <ligand>
        <name>FAD</name>
        <dbReference type="ChEBI" id="CHEBI:57692"/>
    </ligand>
</feature>
<dbReference type="Proteomes" id="UP000193420">
    <property type="component" value="Unassembled WGS sequence"/>
</dbReference>
<evidence type="ECO:0000256" key="6">
    <source>
        <dbReference type="PIRSR" id="PIRSR602081-2"/>
    </source>
</evidence>
<dbReference type="InterPro" id="IPR006050">
    <property type="entry name" value="DNA_photolyase_N"/>
</dbReference>
<comment type="similarity">
    <text evidence="7">Belongs to the DNA photolyase family.</text>
</comment>
<evidence type="ECO:0000256" key="1">
    <source>
        <dbReference type="ARBA" id="ARBA00001932"/>
    </source>
</evidence>
<feature type="domain" description="Photolyase/cryptochrome alpha/beta" evidence="8">
    <location>
        <begin position="19"/>
        <end position="148"/>
    </location>
</feature>
<accession>A0A1X7HZ43</accession>
<dbReference type="STRING" id="188872.SAMN03080602_00237"/>
<reference evidence="10" key="1">
    <citation type="submission" date="2017-04" db="EMBL/GenBank/DDBJ databases">
        <authorList>
            <person name="Varghese N."/>
            <person name="Submissions S."/>
        </authorList>
    </citation>
    <scope>NUCLEOTIDE SEQUENCE [LARGE SCALE GENOMIC DNA]</scope>
    <source>
        <strain evidence="10">DSM 19835</strain>
    </source>
</reference>
<dbReference type="InterPro" id="IPR036134">
    <property type="entry name" value="Crypto/Photolyase_FAD-like_sf"/>
</dbReference>
<keyword evidence="9" id="KW-0456">Lyase</keyword>
<evidence type="ECO:0000256" key="2">
    <source>
        <dbReference type="ARBA" id="ARBA00022630"/>
    </source>
</evidence>
<comment type="cofactor">
    <cofactor evidence="1">
        <name>(6R)-5,10-methylene-5,6,7,8-tetrahydrofolate</name>
        <dbReference type="ChEBI" id="CHEBI:15636"/>
    </cofactor>
</comment>
<dbReference type="GO" id="GO:0009416">
    <property type="term" value="P:response to light stimulus"/>
    <property type="evidence" value="ECO:0007669"/>
    <property type="project" value="TreeGrafter"/>
</dbReference>
<dbReference type="AlphaFoldDB" id="A0A1X7HZ43"/>
<dbReference type="InterPro" id="IPR005101">
    <property type="entry name" value="Cryptochr/Photolyase_FAD-bd"/>
</dbReference>
<feature type="binding site" evidence="5">
    <location>
        <begin position="237"/>
        <end position="241"/>
    </location>
    <ligand>
        <name>FAD</name>
        <dbReference type="ChEBI" id="CHEBI:57692"/>
    </ligand>
</feature>
<evidence type="ECO:0000313" key="10">
    <source>
        <dbReference type="Proteomes" id="UP000193420"/>
    </source>
</evidence>
<evidence type="ECO:0000256" key="4">
    <source>
        <dbReference type="ARBA" id="ARBA00022991"/>
    </source>
</evidence>
<dbReference type="InterPro" id="IPR036155">
    <property type="entry name" value="Crypto/Photolyase_N_sf"/>
</dbReference>
<feature type="site" description="Electron transfer via tryptophanyl radical" evidence="6">
    <location>
        <position position="375"/>
    </location>
</feature>
<dbReference type="RefSeq" id="WP_085495387.1">
    <property type="nucleotide sequence ID" value="NZ_FXAO01000001.1"/>
</dbReference>
<dbReference type="GO" id="GO:0003904">
    <property type="term" value="F:deoxyribodipyrimidine photo-lyase activity"/>
    <property type="evidence" value="ECO:0007669"/>
    <property type="project" value="TreeGrafter"/>
</dbReference>
<dbReference type="SUPFAM" id="SSF48173">
    <property type="entry name" value="Cryptochrome/photolyase FAD-binding domain"/>
    <property type="match status" value="1"/>
</dbReference>
<evidence type="ECO:0000256" key="7">
    <source>
        <dbReference type="RuleBase" id="RU004182"/>
    </source>
</evidence>
<feature type="binding site" evidence="5">
    <location>
        <position position="225"/>
    </location>
    <ligand>
        <name>FAD</name>
        <dbReference type="ChEBI" id="CHEBI:57692"/>
    </ligand>
</feature>
<dbReference type="GO" id="GO:0006139">
    <property type="term" value="P:nucleobase-containing compound metabolic process"/>
    <property type="evidence" value="ECO:0007669"/>
    <property type="project" value="UniProtKB-ARBA"/>
</dbReference>
<dbReference type="Pfam" id="PF03441">
    <property type="entry name" value="FAD_binding_7"/>
    <property type="match status" value="1"/>
</dbReference>
<dbReference type="GO" id="GO:0003677">
    <property type="term" value="F:DNA binding"/>
    <property type="evidence" value="ECO:0007669"/>
    <property type="project" value="TreeGrafter"/>
</dbReference>
<dbReference type="PANTHER" id="PTHR11455:SF9">
    <property type="entry name" value="CRYPTOCHROME CIRCADIAN CLOCK 5 ISOFORM X1"/>
    <property type="match status" value="1"/>
</dbReference>
<feature type="binding site" evidence="5">
    <location>
        <begin position="268"/>
        <end position="275"/>
    </location>
    <ligand>
        <name>FAD</name>
        <dbReference type="ChEBI" id="CHEBI:57692"/>
    </ligand>
</feature>
<dbReference type="Pfam" id="PF00875">
    <property type="entry name" value="DNA_photolyase"/>
    <property type="match status" value="1"/>
</dbReference>
<dbReference type="Gene3D" id="1.10.579.10">
    <property type="entry name" value="DNA Cyclobutane Dipyrimidine Photolyase, subunit A, domain 3"/>
    <property type="match status" value="1"/>
</dbReference>
<keyword evidence="10" id="KW-1185">Reference proteome</keyword>
<keyword evidence="4 7" id="KW-0157">Chromophore</keyword>
<dbReference type="EMBL" id="FXAO01000001">
    <property type="protein sequence ID" value="SMG07327.1"/>
    <property type="molecule type" value="Genomic_DNA"/>
</dbReference>
<dbReference type="PRINTS" id="PR00147">
    <property type="entry name" value="DNAPHOTLYASE"/>
</dbReference>
<dbReference type="Gene3D" id="3.40.50.620">
    <property type="entry name" value="HUPs"/>
    <property type="match status" value="1"/>
</dbReference>
<dbReference type="PANTHER" id="PTHR11455">
    <property type="entry name" value="CRYPTOCHROME"/>
    <property type="match status" value="1"/>
</dbReference>
<evidence type="ECO:0000259" key="8">
    <source>
        <dbReference type="PROSITE" id="PS51645"/>
    </source>
</evidence>
<dbReference type="Gene3D" id="1.25.40.80">
    <property type="match status" value="1"/>
</dbReference>
<protein>
    <submittedName>
        <fullName evidence="9">Deoxyribodipyrimidine photo-lyase</fullName>
    </submittedName>
</protein>
<dbReference type="GO" id="GO:0006950">
    <property type="term" value="P:response to stress"/>
    <property type="evidence" value="ECO:0007669"/>
    <property type="project" value="UniProtKB-ARBA"/>
</dbReference>
<comment type="cofactor">
    <cofactor evidence="5">
        <name>FAD</name>
        <dbReference type="ChEBI" id="CHEBI:57692"/>
    </cofactor>
    <text evidence="5">Binds 1 FAD per subunit.</text>
</comment>
<dbReference type="OrthoDB" id="9772484at2"/>
<dbReference type="InterPro" id="IPR014729">
    <property type="entry name" value="Rossmann-like_a/b/a_fold"/>
</dbReference>
<dbReference type="GO" id="GO:0071949">
    <property type="term" value="F:FAD binding"/>
    <property type="evidence" value="ECO:0007669"/>
    <property type="project" value="TreeGrafter"/>
</dbReference>
<dbReference type="PROSITE" id="PS51645">
    <property type="entry name" value="PHR_CRY_ALPHA_BETA"/>
    <property type="match status" value="1"/>
</dbReference>